<keyword evidence="2" id="KW-1185">Reference proteome</keyword>
<name>A0A0H2YV28_CLOP1</name>
<dbReference type="KEGG" id="cpf:CPF_0639"/>
<dbReference type="CDD" id="cd10923">
    <property type="entry name" value="CE4_COG5298"/>
    <property type="match status" value="1"/>
</dbReference>
<dbReference type="SUPFAM" id="SSF88713">
    <property type="entry name" value="Glycoside hydrolase/deacetylase"/>
    <property type="match status" value="1"/>
</dbReference>
<dbReference type="PaxDb" id="195103-CPF_0639"/>
<protein>
    <recommendedName>
        <fullName evidence="3">DUF2334 domain-containing protein</fullName>
    </recommendedName>
</protein>
<evidence type="ECO:0000313" key="1">
    <source>
        <dbReference type="EMBL" id="ABG84691.1"/>
    </source>
</evidence>
<dbReference type="Pfam" id="PF10096">
    <property type="entry name" value="DUF2334"/>
    <property type="match status" value="1"/>
</dbReference>
<gene>
    <name evidence="1" type="ordered locus">CPF_0639</name>
</gene>
<reference evidence="1 2" key="1">
    <citation type="journal article" date="2006" name="Genome Res.">
        <title>Skewed genomic variability in strains of the toxigenic bacterial pathogen, Clostridium perfringens.</title>
        <authorList>
            <person name="Myers G.S."/>
            <person name="Rasko D.A."/>
            <person name="Cheung J.K."/>
            <person name="Ravel J."/>
            <person name="Seshadri R."/>
            <person name="Deboy R.T."/>
            <person name="Ren Q."/>
            <person name="Varga J."/>
            <person name="Awad M.M."/>
            <person name="Brinkac L.M."/>
            <person name="Daugherty S.C."/>
            <person name="Haft D.H."/>
            <person name="Dodson R.J."/>
            <person name="Madupu R."/>
            <person name="Nelson W.C."/>
            <person name="Rosovitz M.J."/>
            <person name="Sullivan S.A."/>
            <person name="Khouri H."/>
            <person name="Dimitrov G.I."/>
            <person name="Watkins K.L."/>
            <person name="Mulligan S."/>
            <person name="Benton J."/>
            <person name="Radune D."/>
            <person name="Fisher D.J."/>
            <person name="Atkins H.S."/>
            <person name="Hiscox T."/>
            <person name="Jost B.H."/>
            <person name="Billington S.J."/>
            <person name="Songer J.G."/>
            <person name="McClane B.A."/>
            <person name="Titball R.W."/>
            <person name="Rood J.I."/>
            <person name="Melville S.B."/>
            <person name="Paulsen I.T."/>
        </authorList>
    </citation>
    <scope>NUCLEOTIDE SEQUENCE [LARGE SCALE GENOMIC DNA]</scope>
    <source>
        <strain evidence="2">ATCC 13124 / DSM 756 / JCM 1290 / NCIMB 6125 / NCTC 8237 / S 107 / Type A</strain>
    </source>
</reference>
<dbReference type="Gene3D" id="3.20.20.370">
    <property type="entry name" value="Glycoside hydrolase/deacetylase"/>
    <property type="match status" value="1"/>
</dbReference>
<dbReference type="InterPro" id="IPR011330">
    <property type="entry name" value="Glyco_hydro/deAcase_b/a-brl"/>
</dbReference>
<dbReference type="HOGENOM" id="CLU_614965_0_0_9"/>
<dbReference type="AlphaFoldDB" id="A0A0H2YV28"/>
<dbReference type="GO" id="GO:0005975">
    <property type="term" value="P:carbohydrate metabolic process"/>
    <property type="evidence" value="ECO:0007669"/>
    <property type="project" value="InterPro"/>
</dbReference>
<dbReference type="STRING" id="195103.CPF_0639"/>
<evidence type="ECO:0008006" key="3">
    <source>
        <dbReference type="Google" id="ProtNLM"/>
    </source>
</evidence>
<dbReference type="eggNOG" id="COG5298">
    <property type="taxonomic scope" value="Bacteria"/>
</dbReference>
<accession>A0A0H2YV28</accession>
<organism evidence="1 2">
    <name type="scientific">Clostridium perfringens (strain ATCC 13124 / DSM 756 / JCM 1290 / NCIMB 6125 / NCTC 8237 / Type A)</name>
    <dbReference type="NCBI Taxonomy" id="195103"/>
    <lineage>
        <taxon>Bacteria</taxon>
        <taxon>Bacillati</taxon>
        <taxon>Bacillota</taxon>
        <taxon>Clostridia</taxon>
        <taxon>Eubacteriales</taxon>
        <taxon>Clostridiaceae</taxon>
        <taxon>Clostridium</taxon>
    </lineage>
</organism>
<evidence type="ECO:0000313" key="2">
    <source>
        <dbReference type="Proteomes" id="UP000001823"/>
    </source>
</evidence>
<dbReference type="EMBL" id="CP000246">
    <property type="protein sequence ID" value="ABG84691.1"/>
    <property type="molecule type" value="Genomic_DNA"/>
</dbReference>
<sequence length="463" mass="53809">MKKNIKNMALVLLIIFVIALIVITFKIIKFRKNTVTDIKACENKITFNSKIKREEIEYLKVDGEKDRQVNKIEGLNLFINNSKVNLSDKIYEKNLRYYISLEDLEKNGQVSIDGNNVLSKTNKNYIDLEKKEILKEKDKLDLRGEVLDLDHKKYISINDFKELIEARDDWYENKNSIYMFQGKTNNINCNYKVNEGKAALIRIEDVSAGGVFSEDNNMEKMKYLSDYFKANNIVFHIAWIPRYINPEKNIDNDLLKNNNFENVHFINMLDHLINRGAIIGLHGYTHQHNKQISGLGVELKWNVNSNKNKVLKVVESSLKTAKTLNIPIGFFESPHYKADRNQQKIIEQYFPVMFEPYAGYWNLNPLISFSNKSTLYVPAPLGYVKDNGETVARRIRNYSNEILTAFFIHPYIFLGSIENKNNSTNNEEIYEFNENSPILKVISALKERGCKTITVNELNNQIT</sequence>
<dbReference type="InterPro" id="IPR018763">
    <property type="entry name" value="DUF2334"/>
</dbReference>
<dbReference type="RefSeq" id="WP_011009952.1">
    <property type="nucleotide sequence ID" value="NC_008261.1"/>
</dbReference>
<dbReference type="Proteomes" id="UP000001823">
    <property type="component" value="Chromosome"/>
</dbReference>
<proteinExistence type="predicted"/>